<accession>A0AAV4WEX1</accession>
<comment type="caution">
    <text evidence="1">The sequence shown here is derived from an EMBL/GenBank/DDBJ whole genome shotgun (WGS) entry which is preliminary data.</text>
</comment>
<dbReference type="Proteomes" id="UP001054837">
    <property type="component" value="Unassembled WGS sequence"/>
</dbReference>
<gene>
    <name evidence="1" type="ORF">CDAR_368411</name>
</gene>
<reference evidence="1 2" key="1">
    <citation type="submission" date="2021-06" db="EMBL/GenBank/DDBJ databases">
        <title>Caerostris darwini draft genome.</title>
        <authorList>
            <person name="Kono N."/>
            <person name="Arakawa K."/>
        </authorList>
    </citation>
    <scope>NUCLEOTIDE SEQUENCE [LARGE SCALE GENOMIC DNA]</scope>
</reference>
<sequence>MQPFSDYLNMWRAIIIRRLVVLGCRSGRDCAPVEYWKTGFEFDWNLGGLTFPELHNSLSLGLYGTVLNNGDDLLVIFWITKAMRNWAVI</sequence>
<evidence type="ECO:0000313" key="2">
    <source>
        <dbReference type="Proteomes" id="UP001054837"/>
    </source>
</evidence>
<evidence type="ECO:0000313" key="1">
    <source>
        <dbReference type="EMBL" id="GIY80769.1"/>
    </source>
</evidence>
<name>A0AAV4WEX1_9ARAC</name>
<keyword evidence="2" id="KW-1185">Reference proteome</keyword>
<protein>
    <submittedName>
        <fullName evidence="1">Uncharacterized protein</fullName>
    </submittedName>
</protein>
<proteinExistence type="predicted"/>
<dbReference type="AlphaFoldDB" id="A0AAV4WEX1"/>
<dbReference type="EMBL" id="BPLQ01014549">
    <property type="protein sequence ID" value="GIY80769.1"/>
    <property type="molecule type" value="Genomic_DNA"/>
</dbReference>
<organism evidence="1 2">
    <name type="scientific">Caerostris darwini</name>
    <dbReference type="NCBI Taxonomy" id="1538125"/>
    <lineage>
        <taxon>Eukaryota</taxon>
        <taxon>Metazoa</taxon>
        <taxon>Ecdysozoa</taxon>
        <taxon>Arthropoda</taxon>
        <taxon>Chelicerata</taxon>
        <taxon>Arachnida</taxon>
        <taxon>Araneae</taxon>
        <taxon>Araneomorphae</taxon>
        <taxon>Entelegynae</taxon>
        <taxon>Araneoidea</taxon>
        <taxon>Araneidae</taxon>
        <taxon>Caerostris</taxon>
    </lineage>
</organism>